<reference evidence="2" key="3">
    <citation type="submission" date="2015-04" db="UniProtKB">
        <authorList>
            <consortium name="EnsemblPlants"/>
        </authorList>
    </citation>
    <scope>IDENTIFICATION</scope>
    <source>
        <strain evidence="2">cv. Jemalong A17</strain>
    </source>
</reference>
<sequence length="73" mass="8859">MEITYSTRKERKTIRMGDFRLELTLNHSSSIDKKKKWVFVRFRLSYPLRPVQIQSMTLRRPRCRSRDMGIPDT</sequence>
<reference evidence="1 3" key="2">
    <citation type="journal article" date="2014" name="BMC Genomics">
        <title>An improved genome release (version Mt4.0) for the model legume Medicago truncatula.</title>
        <authorList>
            <person name="Tang H."/>
            <person name="Krishnakumar V."/>
            <person name="Bidwell S."/>
            <person name="Rosen B."/>
            <person name="Chan A."/>
            <person name="Zhou S."/>
            <person name="Gentzbittel L."/>
            <person name="Childs K.L."/>
            <person name="Yandell M."/>
            <person name="Gundlach H."/>
            <person name="Mayer K.F."/>
            <person name="Schwartz D.C."/>
            <person name="Town C.D."/>
        </authorList>
    </citation>
    <scope>GENOME REANNOTATION</scope>
    <source>
        <strain evidence="1">A17</strain>
        <strain evidence="2 3">cv. Jemalong A17</strain>
    </source>
</reference>
<evidence type="ECO:0000313" key="1">
    <source>
        <dbReference type="EMBL" id="KEH18475.1"/>
    </source>
</evidence>
<dbReference type="EMBL" id="CM001224">
    <property type="protein sequence ID" value="KEH18475.1"/>
    <property type="molecule type" value="Genomic_DNA"/>
</dbReference>
<accession>A0A072TY56</accession>
<gene>
    <name evidence="1" type="ordered locus">MTR_8g020647</name>
</gene>
<evidence type="ECO:0000313" key="2">
    <source>
        <dbReference type="EnsemblPlants" id="KEH18475"/>
    </source>
</evidence>
<dbReference type="Proteomes" id="UP000002051">
    <property type="component" value="Chromosome 8"/>
</dbReference>
<name>A0A072TY56_MEDTR</name>
<keyword evidence="3" id="KW-1185">Reference proteome</keyword>
<reference evidence="1 3" key="1">
    <citation type="journal article" date="2011" name="Nature">
        <title>The Medicago genome provides insight into the evolution of rhizobial symbioses.</title>
        <authorList>
            <person name="Young N.D."/>
            <person name="Debelle F."/>
            <person name="Oldroyd G.E."/>
            <person name="Geurts R."/>
            <person name="Cannon S.B."/>
            <person name="Udvardi M.K."/>
            <person name="Benedito V.A."/>
            <person name="Mayer K.F."/>
            <person name="Gouzy J."/>
            <person name="Schoof H."/>
            <person name="Van de Peer Y."/>
            <person name="Proost S."/>
            <person name="Cook D.R."/>
            <person name="Meyers B.C."/>
            <person name="Spannagl M."/>
            <person name="Cheung F."/>
            <person name="De Mita S."/>
            <person name="Krishnakumar V."/>
            <person name="Gundlach H."/>
            <person name="Zhou S."/>
            <person name="Mudge J."/>
            <person name="Bharti A.K."/>
            <person name="Murray J.D."/>
            <person name="Naoumkina M.A."/>
            <person name="Rosen B."/>
            <person name="Silverstein K.A."/>
            <person name="Tang H."/>
            <person name="Rombauts S."/>
            <person name="Zhao P.X."/>
            <person name="Zhou P."/>
            <person name="Barbe V."/>
            <person name="Bardou P."/>
            <person name="Bechner M."/>
            <person name="Bellec A."/>
            <person name="Berger A."/>
            <person name="Berges H."/>
            <person name="Bidwell S."/>
            <person name="Bisseling T."/>
            <person name="Choisne N."/>
            <person name="Couloux A."/>
            <person name="Denny R."/>
            <person name="Deshpande S."/>
            <person name="Dai X."/>
            <person name="Doyle J.J."/>
            <person name="Dudez A.M."/>
            <person name="Farmer A.D."/>
            <person name="Fouteau S."/>
            <person name="Franken C."/>
            <person name="Gibelin C."/>
            <person name="Gish J."/>
            <person name="Goldstein S."/>
            <person name="Gonzalez A.J."/>
            <person name="Green P.J."/>
            <person name="Hallab A."/>
            <person name="Hartog M."/>
            <person name="Hua A."/>
            <person name="Humphray S.J."/>
            <person name="Jeong D.H."/>
            <person name="Jing Y."/>
            <person name="Jocker A."/>
            <person name="Kenton S.M."/>
            <person name="Kim D.J."/>
            <person name="Klee K."/>
            <person name="Lai H."/>
            <person name="Lang C."/>
            <person name="Lin S."/>
            <person name="Macmil S.L."/>
            <person name="Magdelenat G."/>
            <person name="Matthews L."/>
            <person name="McCorrison J."/>
            <person name="Monaghan E.L."/>
            <person name="Mun J.H."/>
            <person name="Najar F.Z."/>
            <person name="Nicholson C."/>
            <person name="Noirot C."/>
            <person name="O'Bleness M."/>
            <person name="Paule C.R."/>
            <person name="Poulain J."/>
            <person name="Prion F."/>
            <person name="Qin B."/>
            <person name="Qu C."/>
            <person name="Retzel E.F."/>
            <person name="Riddle C."/>
            <person name="Sallet E."/>
            <person name="Samain S."/>
            <person name="Samson N."/>
            <person name="Sanders I."/>
            <person name="Saurat O."/>
            <person name="Scarpelli C."/>
            <person name="Schiex T."/>
            <person name="Segurens B."/>
            <person name="Severin A.J."/>
            <person name="Sherrier D.J."/>
            <person name="Shi R."/>
            <person name="Sims S."/>
            <person name="Singer S.R."/>
            <person name="Sinharoy S."/>
            <person name="Sterck L."/>
            <person name="Viollet A."/>
            <person name="Wang B.B."/>
            <person name="Wang K."/>
            <person name="Wang M."/>
            <person name="Wang X."/>
            <person name="Warfsmann J."/>
            <person name="Weissenbach J."/>
            <person name="White D.D."/>
            <person name="White J.D."/>
            <person name="Wiley G.B."/>
            <person name="Wincker P."/>
            <person name="Xing Y."/>
            <person name="Yang L."/>
            <person name="Yao Z."/>
            <person name="Ying F."/>
            <person name="Zhai J."/>
            <person name="Zhou L."/>
            <person name="Zuber A."/>
            <person name="Denarie J."/>
            <person name="Dixon R.A."/>
            <person name="May G.D."/>
            <person name="Schwartz D.C."/>
            <person name="Rogers J."/>
            <person name="Quetier F."/>
            <person name="Town C.D."/>
            <person name="Roe B.A."/>
        </authorList>
    </citation>
    <scope>NUCLEOTIDE SEQUENCE [LARGE SCALE GENOMIC DNA]</scope>
    <source>
        <strain evidence="1">A17</strain>
        <strain evidence="2 3">cv. Jemalong A17</strain>
    </source>
</reference>
<dbReference type="EnsemblPlants" id="KEH18475">
    <property type="protein sequence ID" value="KEH18475"/>
    <property type="gene ID" value="MTR_8g020647"/>
</dbReference>
<dbReference type="HOGENOM" id="CLU_2708600_0_0_1"/>
<proteinExistence type="predicted"/>
<dbReference type="AlphaFoldDB" id="A0A072TY56"/>
<evidence type="ECO:0000313" key="3">
    <source>
        <dbReference type="Proteomes" id="UP000002051"/>
    </source>
</evidence>
<protein>
    <submittedName>
        <fullName evidence="1 2">Uncharacterized protein</fullName>
    </submittedName>
</protein>
<organism evidence="1 3">
    <name type="scientific">Medicago truncatula</name>
    <name type="common">Barrel medic</name>
    <name type="synonym">Medicago tribuloides</name>
    <dbReference type="NCBI Taxonomy" id="3880"/>
    <lineage>
        <taxon>Eukaryota</taxon>
        <taxon>Viridiplantae</taxon>
        <taxon>Streptophyta</taxon>
        <taxon>Embryophyta</taxon>
        <taxon>Tracheophyta</taxon>
        <taxon>Spermatophyta</taxon>
        <taxon>Magnoliopsida</taxon>
        <taxon>eudicotyledons</taxon>
        <taxon>Gunneridae</taxon>
        <taxon>Pentapetalae</taxon>
        <taxon>rosids</taxon>
        <taxon>fabids</taxon>
        <taxon>Fabales</taxon>
        <taxon>Fabaceae</taxon>
        <taxon>Papilionoideae</taxon>
        <taxon>50 kb inversion clade</taxon>
        <taxon>NPAAA clade</taxon>
        <taxon>Hologalegina</taxon>
        <taxon>IRL clade</taxon>
        <taxon>Trifolieae</taxon>
        <taxon>Medicago</taxon>
    </lineage>
</organism>